<evidence type="ECO:0000313" key="5">
    <source>
        <dbReference type="EMBL" id="MEK0086069.1"/>
    </source>
</evidence>
<dbReference type="SUPFAM" id="SSF53067">
    <property type="entry name" value="Actin-like ATPase domain"/>
    <property type="match status" value="1"/>
</dbReference>
<keyword evidence="3" id="KW-0324">Glycolysis</keyword>
<protein>
    <recommendedName>
        <fullName evidence="3">Glucokinase</fullName>
        <ecNumber evidence="3">2.7.1.2</ecNumber>
    </recommendedName>
    <alternativeName>
        <fullName evidence="3">Glucose kinase</fullName>
    </alternativeName>
</protein>
<dbReference type="RefSeq" id="WP_418161911.1">
    <property type="nucleotide sequence ID" value="NZ_JBBLZC010000043.1"/>
</dbReference>
<evidence type="ECO:0000256" key="4">
    <source>
        <dbReference type="RuleBase" id="RU004046"/>
    </source>
</evidence>
<proteinExistence type="inferred from homology"/>
<keyword evidence="3" id="KW-0547">Nucleotide-binding</keyword>
<gene>
    <name evidence="3 5" type="primary">glk</name>
    <name evidence="5" type="ORF">U1T56_23170</name>
</gene>
<dbReference type="Gene3D" id="3.40.367.20">
    <property type="match status" value="1"/>
</dbReference>
<sequence>MLRLIADIGGTNARFALAEPGGPPQEERHLLVRDFPDPAAAIEAYLAGRRVEEAVIAVATPVESDEIRFTNSPWAFSIMALQARLGLSQLAVINDFVAQALAMPHLAADELELLGGGTPIPGRAIGVLGPGTGLGVSALVPGRHGWTALPTEGGHVSLAPGNARERDMLAILSERFGHVSNERVLSGQGLLNLAQALATLSGRELAAATPEDVTAAARTGSCPVCCEAVATFSALLGSAAGDLALMLGARGGVFVAGGICLRLGSLFDRAAFRRRFEAKGRMRVYLEPIPTWLVLRPDTGLLGAAHYRLESE</sequence>
<keyword evidence="3" id="KW-0963">Cytoplasm</keyword>
<evidence type="ECO:0000313" key="6">
    <source>
        <dbReference type="Proteomes" id="UP001375743"/>
    </source>
</evidence>
<dbReference type="InterPro" id="IPR003836">
    <property type="entry name" value="Glucokinase"/>
</dbReference>
<comment type="catalytic activity">
    <reaction evidence="3">
        <text>D-glucose + ATP = D-glucose 6-phosphate + ADP + H(+)</text>
        <dbReference type="Rhea" id="RHEA:17825"/>
        <dbReference type="ChEBI" id="CHEBI:4167"/>
        <dbReference type="ChEBI" id="CHEBI:15378"/>
        <dbReference type="ChEBI" id="CHEBI:30616"/>
        <dbReference type="ChEBI" id="CHEBI:61548"/>
        <dbReference type="ChEBI" id="CHEBI:456216"/>
        <dbReference type="EC" id="2.7.1.2"/>
    </reaction>
</comment>
<dbReference type="CDD" id="cd24008">
    <property type="entry name" value="ASKHA_NBD_GLK"/>
    <property type="match status" value="1"/>
</dbReference>
<organism evidence="5 6">
    <name type="scientific">Benzoatithermus flavus</name>
    <dbReference type="NCBI Taxonomy" id="3108223"/>
    <lineage>
        <taxon>Bacteria</taxon>
        <taxon>Pseudomonadati</taxon>
        <taxon>Pseudomonadota</taxon>
        <taxon>Alphaproteobacteria</taxon>
        <taxon>Geminicoccales</taxon>
        <taxon>Geminicoccaceae</taxon>
        <taxon>Benzoatithermus</taxon>
    </lineage>
</organism>
<evidence type="ECO:0000256" key="2">
    <source>
        <dbReference type="ARBA" id="ARBA00022777"/>
    </source>
</evidence>
<dbReference type="Proteomes" id="UP001375743">
    <property type="component" value="Unassembled WGS sequence"/>
</dbReference>
<comment type="subcellular location">
    <subcellularLocation>
        <location evidence="3">Cytoplasm</location>
    </subcellularLocation>
</comment>
<keyword evidence="2 3" id="KW-0418">Kinase</keyword>
<keyword evidence="1 3" id="KW-0808">Transferase</keyword>
<evidence type="ECO:0000256" key="1">
    <source>
        <dbReference type="ARBA" id="ARBA00022679"/>
    </source>
</evidence>
<dbReference type="EMBL" id="JBBLZC010000043">
    <property type="protein sequence ID" value="MEK0086069.1"/>
    <property type="molecule type" value="Genomic_DNA"/>
</dbReference>
<comment type="caution">
    <text evidence="5">The sequence shown here is derived from an EMBL/GenBank/DDBJ whole genome shotgun (WGS) entry which is preliminary data.</text>
</comment>
<keyword evidence="3" id="KW-0067">ATP-binding</keyword>
<dbReference type="Gene3D" id="3.30.420.40">
    <property type="match status" value="1"/>
</dbReference>
<dbReference type="HAMAP" id="MF_00524">
    <property type="entry name" value="Glucokinase"/>
    <property type="match status" value="1"/>
</dbReference>
<accession>A0ABU8Y0E1</accession>
<keyword evidence="6" id="KW-1185">Reference proteome</keyword>
<dbReference type="PANTHER" id="PTHR47690">
    <property type="entry name" value="GLUCOKINASE"/>
    <property type="match status" value="1"/>
</dbReference>
<dbReference type="InterPro" id="IPR043129">
    <property type="entry name" value="ATPase_NBD"/>
</dbReference>
<dbReference type="GO" id="GO:0004340">
    <property type="term" value="F:glucokinase activity"/>
    <property type="evidence" value="ECO:0007669"/>
    <property type="project" value="UniProtKB-EC"/>
</dbReference>
<dbReference type="InterPro" id="IPR050201">
    <property type="entry name" value="Bacterial_glucokinase"/>
</dbReference>
<evidence type="ECO:0000256" key="3">
    <source>
        <dbReference type="HAMAP-Rule" id="MF_00524"/>
    </source>
</evidence>
<comment type="similarity">
    <text evidence="3 4">Belongs to the bacterial glucokinase family.</text>
</comment>
<reference evidence="5 6" key="1">
    <citation type="submission" date="2024-01" db="EMBL/GenBank/DDBJ databases">
        <title>Multi-omics insights into the function and evolution of sodium benzoate biodegradation pathways in Benzoatithermus flavus gen. nov., sp. nov. from hot spring.</title>
        <authorList>
            <person name="Hu C.-J."/>
            <person name="Li W.-J."/>
        </authorList>
    </citation>
    <scope>NUCLEOTIDE SEQUENCE [LARGE SCALE GENOMIC DNA]</scope>
    <source>
        <strain evidence="5 6">SYSU G07066</strain>
    </source>
</reference>
<dbReference type="NCBIfam" id="TIGR00749">
    <property type="entry name" value="glk"/>
    <property type="match status" value="1"/>
</dbReference>
<dbReference type="Pfam" id="PF02685">
    <property type="entry name" value="Glucokinase"/>
    <property type="match status" value="1"/>
</dbReference>
<dbReference type="PANTHER" id="PTHR47690:SF1">
    <property type="entry name" value="GLUCOKINASE"/>
    <property type="match status" value="1"/>
</dbReference>
<name>A0ABU8Y0E1_9PROT</name>
<feature type="binding site" evidence="3">
    <location>
        <begin position="6"/>
        <end position="11"/>
    </location>
    <ligand>
        <name>ATP</name>
        <dbReference type="ChEBI" id="CHEBI:30616"/>
    </ligand>
</feature>
<dbReference type="EC" id="2.7.1.2" evidence="3"/>